<name>A0A4V6I8T9_STECR</name>
<accession>A0A4V6I8T9</accession>
<evidence type="ECO:0000313" key="4">
    <source>
        <dbReference type="Proteomes" id="UP000298663"/>
    </source>
</evidence>
<dbReference type="OrthoDB" id="5822275at2759"/>
<feature type="compositionally biased region" description="Polar residues" evidence="1">
    <location>
        <begin position="196"/>
        <end position="205"/>
    </location>
</feature>
<dbReference type="EMBL" id="AZBU02000001">
    <property type="protein sequence ID" value="TMS39463.1"/>
    <property type="molecule type" value="Genomic_DNA"/>
</dbReference>
<dbReference type="PANTHER" id="PTHR39387:SF1">
    <property type="entry name" value="SHAVENOID, ISOFORM B"/>
    <property type="match status" value="1"/>
</dbReference>
<evidence type="ECO:0000256" key="2">
    <source>
        <dbReference type="SAM" id="Phobius"/>
    </source>
</evidence>
<protein>
    <submittedName>
        <fullName evidence="3">Uncharacterized protein</fullName>
    </submittedName>
</protein>
<feature type="compositionally biased region" description="Low complexity" evidence="1">
    <location>
        <begin position="353"/>
        <end position="365"/>
    </location>
</feature>
<feature type="region of interest" description="Disordered" evidence="1">
    <location>
        <begin position="185"/>
        <end position="205"/>
    </location>
</feature>
<evidence type="ECO:0000256" key="1">
    <source>
        <dbReference type="SAM" id="MobiDB-lite"/>
    </source>
</evidence>
<dbReference type="EMBL" id="CM016762">
    <property type="protein sequence ID" value="TMS39463.1"/>
    <property type="molecule type" value="Genomic_DNA"/>
</dbReference>
<reference evidence="3 4" key="2">
    <citation type="journal article" date="2019" name="G3 (Bethesda)">
        <title>Hybrid Assembly of the Genome of the Entomopathogenic Nematode Steinernema carpocapsae Identifies the X-Chromosome.</title>
        <authorList>
            <person name="Serra L."/>
            <person name="Macchietto M."/>
            <person name="Macias-Munoz A."/>
            <person name="McGill C.J."/>
            <person name="Rodriguez I.M."/>
            <person name="Rodriguez B."/>
            <person name="Murad R."/>
            <person name="Mortazavi A."/>
        </authorList>
    </citation>
    <scope>NUCLEOTIDE SEQUENCE [LARGE SCALE GENOMIC DNA]</scope>
    <source>
        <strain evidence="3 4">ALL</strain>
    </source>
</reference>
<gene>
    <name evidence="3" type="ORF">L596_005979</name>
</gene>
<evidence type="ECO:0000313" key="3">
    <source>
        <dbReference type="EMBL" id="TMS39463.1"/>
    </source>
</evidence>
<organism evidence="3 4">
    <name type="scientific">Steinernema carpocapsae</name>
    <name type="common">Entomopathogenic nematode</name>
    <dbReference type="NCBI Taxonomy" id="34508"/>
    <lineage>
        <taxon>Eukaryota</taxon>
        <taxon>Metazoa</taxon>
        <taxon>Ecdysozoa</taxon>
        <taxon>Nematoda</taxon>
        <taxon>Chromadorea</taxon>
        <taxon>Rhabditida</taxon>
        <taxon>Tylenchina</taxon>
        <taxon>Panagrolaimomorpha</taxon>
        <taxon>Strongyloidoidea</taxon>
        <taxon>Steinernematidae</taxon>
        <taxon>Steinernema</taxon>
    </lineage>
</organism>
<keyword evidence="2" id="KW-0472">Membrane</keyword>
<proteinExistence type="predicted"/>
<dbReference type="AlphaFoldDB" id="A0A4V6I8T9"/>
<reference evidence="3 4" key="1">
    <citation type="journal article" date="2015" name="Genome Biol.">
        <title>Comparative genomics of Steinernema reveals deeply conserved gene regulatory networks.</title>
        <authorList>
            <person name="Dillman A.R."/>
            <person name="Macchietto M."/>
            <person name="Porter C.F."/>
            <person name="Rogers A."/>
            <person name="Williams B."/>
            <person name="Antoshechkin I."/>
            <person name="Lee M.M."/>
            <person name="Goodwin Z."/>
            <person name="Lu X."/>
            <person name="Lewis E.E."/>
            <person name="Goodrich-Blair H."/>
            <person name="Stock S.P."/>
            <person name="Adams B.J."/>
            <person name="Sternberg P.W."/>
            <person name="Mortazavi A."/>
        </authorList>
    </citation>
    <scope>NUCLEOTIDE SEQUENCE [LARGE SCALE GENOMIC DNA]</scope>
    <source>
        <strain evidence="3 4">ALL</strain>
    </source>
</reference>
<dbReference type="PANTHER" id="PTHR39387">
    <property type="entry name" value="SHAVENOID, ISOFORM B"/>
    <property type="match status" value="1"/>
</dbReference>
<feature type="transmembrane region" description="Helical" evidence="2">
    <location>
        <begin position="123"/>
        <end position="144"/>
    </location>
</feature>
<comment type="caution">
    <text evidence="3">The sequence shown here is derived from an EMBL/GenBank/DDBJ whole genome shotgun (WGS) entry which is preliminary data.</text>
</comment>
<dbReference type="GO" id="GO:0005938">
    <property type="term" value="C:cell cortex"/>
    <property type="evidence" value="ECO:0007669"/>
    <property type="project" value="TreeGrafter"/>
</dbReference>
<keyword evidence="2" id="KW-0812">Transmembrane</keyword>
<keyword evidence="4" id="KW-1185">Reference proteome</keyword>
<dbReference type="Proteomes" id="UP000298663">
    <property type="component" value="Chromosome X"/>
</dbReference>
<feature type="region of interest" description="Disordered" evidence="1">
    <location>
        <begin position="280"/>
        <end position="365"/>
    </location>
</feature>
<feature type="compositionally biased region" description="Low complexity" evidence="1">
    <location>
        <begin position="185"/>
        <end position="195"/>
    </location>
</feature>
<sequence>MSLLRTRESSFKVRVKRYAGVRINRQGADCQVVAVFYLDDEDLWAEVPSSLFFLQLSNGYKKLFWNGTAEDGKRFLGTIVQLKLQCAPYTDGRHCLSFRLPGEKEIAFGARADLDRNPPRLEVFVIIVLSLLLLASIFTSCILWRVCWKMKKSELISAIQIQFMYHLNHEKQQAAQAARNAAAQANCTQNPQQTASVTGSSSSNQPVQKRKLFFSAEFFEPHLMADPPPMAEQFLVDLRKMIEIAKSRLRMKRHIPTLVSIPEEPLFEAPEITLTDCTTEKQHGHHLQRQPESESSPKSVKSIDSGKESMNTSSSDSDPETKRATAVDSAAAAKVRKIVNGIEQRSNGAAVKSRIPIIGSRSSPP</sequence>
<feature type="compositionally biased region" description="Low complexity" evidence="1">
    <location>
        <begin position="293"/>
        <end position="302"/>
    </location>
</feature>
<keyword evidence="2" id="KW-1133">Transmembrane helix</keyword>